<comment type="caution">
    <text evidence="3">The sequence shown here is derived from an EMBL/GenBank/DDBJ whole genome shotgun (WGS) entry which is preliminary data.</text>
</comment>
<evidence type="ECO:0000313" key="4">
    <source>
        <dbReference type="Proteomes" id="UP000574717"/>
    </source>
</evidence>
<dbReference type="AlphaFoldDB" id="A0A6V8PIY8"/>
<evidence type="ECO:0000313" key="2">
    <source>
        <dbReference type="EMBL" id="GFP20229.1"/>
    </source>
</evidence>
<dbReference type="Proteomes" id="UP000574717">
    <property type="component" value="Unassembled WGS sequence"/>
</dbReference>
<proteinExistence type="predicted"/>
<dbReference type="RefSeq" id="WP_176237260.1">
    <property type="nucleotide sequence ID" value="NZ_BLRU01000311.1"/>
</dbReference>
<evidence type="ECO:0000313" key="3">
    <source>
        <dbReference type="EMBL" id="GFP30811.1"/>
    </source>
</evidence>
<reference evidence="4 5" key="1">
    <citation type="journal article" date="2020" name="Front. Microbiol.">
        <title>Single-cell genomics of novel Actinobacteria with the Wood-Ljungdahl pathway discovered in a serpentinizing system.</title>
        <authorList>
            <person name="Merino N."/>
            <person name="Kawai M."/>
            <person name="Boyd E.S."/>
            <person name="Colman D.R."/>
            <person name="McGlynn S.E."/>
            <person name="Nealson K.H."/>
            <person name="Kurokawa K."/>
            <person name="Hongoh Y."/>
        </authorList>
    </citation>
    <scope>NUCLEOTIDE SEQUENCE [LARGE SCALE GENOMIC DNA]</scope>
    <source>
        <strain evidence="2 4">S03</strain>
        <strain evidence="3 5">S34</strain>
    </source>
</reference>
<evidence type="ECO:0000259" key="1">
    <source>
        <dbReference type="Pfam" id="PF00557"/>
    </source>
</evidence>
<protein>
    <recommendedName>
        <fullName evidence="1">Peptidase M24 domain-containing protein</fullName>
    </recommendedName>
</protein>
<dbReference type="Proteomes" id="UP000588083">
    <property type="component" value="Unassembled WGS sequence"/>
</dbReference>
<accession>A0A6V8PIY8</accession>
<dbReference type="Gene3D" id="3.90.230.10">
    <property type="entry name" value="Creatinase/methionine aminopeptidase superfamily"/>
    <property type="match status" value="1"/>
</dbReference>
<dbReference type="EMBL" id="BLRU01000311">
    <property type="protein sequence ID" value="GFP20229.1"/>
    <property type="molecule type" value="Genomic_DNA"/>
</dbReference>
<dbReference type="InterPro" id="IPR036005">
    <property type="entry name" value="Creatinase/aminopeptidase-like"/>
</dbReference>
<feature type="domain" description="Peptidase M24" evidence="1">
    <location>
        <begin position="21"/>
        <end position="62"/>
    </location>
</feature>
<gene>
    <name evidence="2" type="ORF">HKBW3S03_01731</name>
    <name evidence="3" type="ORF">HKBW3S34_01731</name>
</gene>
<name>A0A6V8PIY8_9ACTN</name>
<organism evidence="3 5">
    <name type="scientific">Candidatus Hakubella thermalkaliphila</name>
    <dbReference type="NCBI Taxonomy" id="2754717"/>
    <lineage>
        <taxon>Bacteria</taxon>
        <taxon>Bacillati</taxon>
        <taxon>Actinomycetota</taxon>
        <taxon>Actinomycetota incertae sedis</taxon>
        <taxon>Candidatus Hakubellales</taxon>
        <taxon>Candidatus Hakubellaceae</taxon>
        <taxon>Candidatus Hakubella</taxon>
    </lineage>
</organism>
<dbReference type="Pfam" id="PF00557">
    <property type="entry name" value="Peptidase_M24"/>
    <property type="match status" value="1"/>
</dbReference>
<dbReference type="EMBL" id="BLRZ01000106">
    <property type="protein sequence ID" value="GFP30811.1"/>
    <property type="molecule type" value="Genomic_DNA"/>
</dbReference>
<dbReference type="InterPro" id="IPR000994">
    <property type="entry name" value="Pept_M24"/>
</dbReference>
<evidence type="ECO:0000313" key="5">
    <source>
        <dbReference type="Proteomes" id="UP000588083"/>
    </source>
</evidence>
<sequence length="65" mass="7196">MAIKKAKELHAEKPFLNFGGGRKSKMIGHGVGLEVNEPPTLSNYDDSQISDGFVFALDMKIWAIF</sequence>
<dbReference type="SUPFAM" id="SSF55920">
    <property type="entry name" value="Creatinase/aminopeptidase"/>
    <property type="match status" value="1"/>
</dbReference>
<keyword evidence="5" id="KW-1185">Reference proteome</keyword>